<dbReference type="InterPro" id="IPR036188">
    <property type="entry name" value="FAD/NAD-bd_sf"/>
</dbReference>
<evidence type="ECO:0000256" key="2">
    <source>
        <dbReference type="ARBA" id="ARBA00022630"/>
    </source>
</evidence>
<dbReference type="InterPro" id="IPR045170">
    <property type="entry name" value="MTOX"/>
</dbReference>
<keyword evidence="4" id="KW-0560">Oxidoreductase</keyword>
<accession>A0A917JZ91</accession>
<dbReference type="Proteomes" id="UP000597989">
    <property type="component" value="Unassembled WGS sequence"/>
</dbReference>
<evidence type="ECO:0000259" key="5">
    <source>
        <dbReference type="Pfam" id="PF01266"/>
    </source>
</evidence>
<reference evidence="7 8" key="2">
    <citation type="journal article" date="2014" name="Int. J. Syst. Evol. Microbiol.">
        <title>Complete genome sequence of Corynebacterium casei LMG S-19264T (=DSM 44701T), isolated from a smear-ripened cheese.</title>
        <authorList>
            <consortium name="US DOE Joint Genome Institute (JGI-PGF)"/>
            <person name="Walter F."/>
            <person name="Albersmeier A."/>
            <person name="Kalinowski J."/>
            <person name="Ruckert C."/>
        </authorList>
    </citation>
    <scope>NUCLEOTIDE SEQUENCE [LARGE SCALE GENOMIC DNA]</scope>
    <source>
        <strain evidence="7 8">CGMCC 4.7206</strain>
    </source>
</reference>
<dbReference type="AlphaFoldDB" id="A0A917JZ91"/>
<dbReference type="GO" id="GO:0050660">
    <property type="term" value="F:flavin adenine dinucleotide binding"/>
    <property type="evidence" value="ECO:0007669"/>
    <property type="project" value="InterPro"/>
</dbReference>
<evidence type="ECO:0000256" key="1">
    <source>
        <dbReference type="ARBA" id="ARBA00001974"/>
    </source>
</evidence>
<dbReference type="SUPFAM" id="SSF54373">
    <property type="entry name" value="FAD-linked reductases, C-terminal domain"/>
    <property type="match status" value="1"/>
</dbReference>
<proteinExistence type="predicted"/>
<evidence type="ECO:0000256" key="4">
    <source>
        <dbReference type="ARBA" id="ARBA00023002"/>
    </source>
</evidence>
<dbReference type="SUPFAM" id="SSF51905">
    <property type="entry name" value="FAD/NAD(P)-binding domain"/>
    <property type="match status" value="1"/>
</dbReference>
<dbReference type="Proteomes" id="UP001500220">
    <property type="component" value="Unassembled WGS sequence"/>
</dbReference>
<keyword evidence="3" id="KW-0274">FAD</keyword>
<dbReference type="EMBL" id="BAAAHC010000013">
    <property type="protein sequence ID" value="GAA0528562.1"/>
    <property type="molecule type" value="Genomic_DNA"/>
</dbReference>
<reference evidence="6" key="5">
    <citation type="submission" date="2023-12" db="EMBL/GenBank/DDBJ databases">
        <authorList>
            <person name="Sun Q."/>
            <person name="Inoue M."/>
        </authorList>
    </citation>
    <scope>NUCLEOTIDE SEQUENCE</scope>
    <source>
        <strain evidence="6">JCM 10664</strain>
    </source>
</reference>
<dbReference type="InterPro" id="IPR006076">
    <property type="entry name" value="FAD-dep_OxRdtase"/>
</dbReference>
<organism evidence="7 8">
    <name type="scientific">Saccharopolyspora thermophila</name>
    <dbReference type="NCBI Taxonomy" id="89367"/>
    <lineage>
        <taxon>Bacteria</taxon>
        <taxon>Bacillati</taxon>
        <taxon>Actinomycetota</taxon>
        <taxon>Actinomycetes</taxon>
        <taxon>Pseudonocardiales</taxon>
        <taxon>Pseudonocardiaceae</taxon>
        <taxon>Saccharopolyspora</taxon>
    </lineage>
</organism>
<dbReference type="PANTHER" id="PTHR10961">
    <property type="entry name" value="PEROXISOMAL SARCOSINE OXIDASE"/>
    <property type="match status" value="1"/>
</dbReference>
<reference evidence="9" key="3">
    <citation type="journal article" date="2019" name="Int. J. Syst. Evol. Microbiol.">
        <title>The Global Catalogue of Microorganisms (GCM) 10K type strain sequencing project: providing services to taxonomists for standard genome sequencing and annotation.</title>
        <authorList>
            <consortium name="The Broad Institute Genomics Platform"/>
            <consortium name="The Broad Institute Genome Sequencing Center for Infectious Disease"/>
            <person name="Wu L."/>
            <person name="Ma J."/>
        </authorList>
    </citation>
    <scope>NUCLEOTIDE SEQUENCE [LARGE SCALE GENOMIC DNA]</scope>
    <source>
        <strain evidence="9">JCM 10664</strain>
    </source>
</reference>
<keyword evidence="2" id="KW-0285">Flavoprotein</keyword>
<evidence type="ECO:0000313" key="7">
    <source>
        <dbReference type="EMBL" id="GGI91905.1"/>
    </source>
</evidence>
<name>A0A917JZ91_9PSEU</name>
<comment type="cofactor">
    <cofactor evidence="1">
        <name>FAD</name>
        <dbReference type="ChEBI" id="CHEBI:57692"/>
    </cofactor>
</comment>
<dbReference type="PANTHER" id="PTHR10961:SF7">
    <property type="entry name" value="FAD DEPENDENT OXIDOREDUCTASE DOMAIN-CONTAINING PROTEIN"/>
    <property type="match status" value="1"/>
</dbReference>
<evidence type="ECO:0000313" key="6">
    <source>
        <dbReference type="EMBL" id="GAA0528562.1"/>
    </source>
</evidence>
<gene>
    <name evidence="7" type="primary">solA</name>
    <name evidence="6" type="synonym">solA_2</name>
    <name evidence="6" type="ORF">GCM10009545_33650</name>
    <name evidence="7" type="ORF">GCM10011581_31290</name>
</gene>
<reference evidence="7" key="4">
    <citation type="submission" date="2020-09" db="EMBL/GenBank/DDBJ databases">
        <authorList>
            <person name="Sun Q."/>
            <person name="Zhou Y."/>
        </authorList>
    </citation>
    <scope>NUCLEOTIDE SEQUENCE</scope>
    <source>
        <strain evidence="7">CGMCC 4.7206</strain>
    </source>
</reference>
<keyword evidence="9" id="KW-1185">Reference proteome</keyword>
<comment type="caution">
    <text evidence="7">The sequence shown here is derived from an EMBL/GenBank/DDBJ whole genome shotgun (WGS) entry which is preliminary data.</text>
</comment>
<feature type="domain" description="FAD dependent oxidoreductase" evidence="5">
    <location>
        <begin position="8"/>
        <end position="364"/>
    </location>
</feature>
<evidence type="ECO:0000313" key="9">
    <source>
        <dbReference type="Proteomes" id="UP001500220"/>
    </source>
</evidence>
<dbReference type="EMBL" id="BMMT01000010">
    <property type="protein sequence ID" value="GGI91905.1"/>
    <property type="molecule type" value="Genomic_DNA"/>
</dbReference>
<reference evidence="6" key="1">
    <citation type="journal article" date="2014" name="Int. J. Syst. Evol. Microbiol.">
        <title>Complete genome of a new Firmicutes species belonging to the dominant human colonic microbiota ('Ruminococcus bicirculans') reveals two chromosomes and a selective capacity to utilize plant glucans.</title>
        <authorList>
            <consortium name="NISC Comparative Sequencing Program"/>
            <person name="Wegmann U."/>
            <person name="Louis P."/>
            <person name="Goesmann A."/>
            <person name="Henrissat B."/>
            <person name="Duncan S.H."/>
            <person name="Flint H.J."/>
        </authorList>
    </citation>
    <scope>NUCLEOTIDE SEQUENCE</scope>
    <source>
        <strain evidence="6">JCM 10664</strain>
    </source>
</reference>
<evidence type="ECO:0000313" key="8">
    <source>
        <dbReference type="Proteomes" id="UP000597989"/>
    </source>
</evidence>
<dbReference type="GO" id="GO:0008115">
    <property type="term" value="F:sarcosine oxidase activity"/>
    <property type="evidence" value="ECO:0007669"/>
    <property type="project" value="TreeGrafter"/>
</dbReference>
<dbReference type="Pfam" id="PF01266">
    <property type="entry name" value="DAO"/>
    <property type="match status" value="1"/>
</dbReference>
<evidence type="ECO:0000256" key="3">
    <source>
        <dbReference type="ARBA" id="ARBA00022827"/>
    </source>
</evidence>
<sequence length="387" mass="41281">MPSLQSQYVVIGAGLAGSAAAWQLAARGHEVTLLEQATPAHRGGSSHGSARILRYAYHEHLYTRLMVRARPLWNELERSAGRTLITPTGAVDFGAQRQPEHLAEVLGDLGVDHELLSVQQATERWPGFRFDTPVLWHPDAGVIHAEAAVEAMIELAVAHGAHLETGWRLASAVRDGAGYRLVSTDGAVVAAERVVVCAGGWLPELLASLALPQGFLAGMPSLSVRQEQAYHFPYRDQDADGAAASWPTFIHKSERIQVYGLPGGADAGFGGQKVAEFNGGKLLPSASQQDQVVDPVNRRRVTAYVREHIPGLEPEPYAETTCLFTNTPDENFVLDRADGVTVVSPCSGHGAKFAPLIGVLAADLASAADASDVPTVPAEFRVAVESS</sequence>
<dbReference type="Gene3D" id="3.30.9.10">
    <property type="entry name" value="D-Amino Acid Oxidase, subunit A, domain 2"/>
    <property type="match status" value="1"/>
</dbReference>
<protein>
    <submittedName>
        <fullName evidence="6">N-methyl-L-tryptophan oxidase</fullName>
    </submittedName>
    <submittedName>
        <fullName evidence="7">N-methyltryptophan oxidase</fullName>
    </submittedName>
</protein>
<dbReference type="Gene3D" id="3.50.50.60">
    <property type="entry name" value="FAD/NAD(P)-binding domain"/>
    <property type="match status" value="1"/>
</dbReference>
<dbReference type="RefSeq" id="WP_188988281.1">
    <property type="nucleotide sequence ID" value="NZ_BAAAHC010000013.1"/>
</dbReference>